<dbReference type="Pfam" id="PF02381">
    <property type="entry name" value="MraZ"/>
    <property type="match status" value="1"/>
</dbReference>
<feature type="domain" description="SpoVT-AbrB" evidence="8">
    <location>
        <begin position="83"/>
        <end position="126"/>
    </location>
</feature>
<evidence type="ECO:0000256" key="3">
    <source>
        <dbReference type="ARBA" id="ARBA00022737"/>
    </source>
</evidence>
<dbReference type="EMBL" id="GL945017">
    <property type="protein sequence ID" value="EGN55907.1"/>
    <property type="molecule type" value="Genomic_DNA"/>
</dbReference>
<evidence type="ECO:0000256" key="7">
    <source>
        <dbReference type="HAMAP-Rule" id="MF_01008"/>
    </source>
</evidence>
<evidence type="ECO:0000256" key="6">
    <source>
        <dbReference type="ARBA" id="ARBA00023163"/>
    </source>
</evidence>
<evidence type="ECO:0000259" key="8">
    <source>
        <dbReference type="PROSITE" id="PS51740"/>
    </source>
</evidence>
<dbReference type="PANTHER" id="PTHR34701:SF1">
    <property type="entry name" value="TRANSCRIPTIONAL REGULATOR MRAZ"/>
    <property type="match status" value="1"/>
</dbReference>
<dbReference type="eggNOG" id="COG2001">
    <property type="taxonomic scope" value="Bacteria"/>
</dbReference>
<dbReference type="GO" id="GO:0009295">
    <property type="term" value="C:nucleoid"/>
    <property type="evidence" value="ECO:0007669"/>
    <property type="project" value="UniProtKB-SubCell"/>
</dbReference>
<dbReference type="RefSeq" id="WP_007572745.1">
    <property type="nucleotide sequence ID" value="NZ_BPTS01000001.1"/>
</dbReference>
<dbReference type="CDD" id="cd16320">
    <property type="entry name" value="MraZ_N"/>
    <property type="match status" value="1"/>
</dbReference>
<keyword evidence="2 7" id="KW-0963">Cytoplasm</keyword>
<accession>F8NB89</accession>
<keyword evidence="10" id="KW-1185">Reference proteome</keyword>
<name>F8NB89_9BACT</name>
<evidence type="ECO:0000313" key="9">
    <source>
        <dbReference type="EMBL" id="EGN55907.1"/>
    </source>
</evidence>
<evidence type="ECO:0000256" key="1">
    <source>
        <dbReference type="ARBA" id="ARBA00013860"/>
    </source>
</evidence>
<reference evidence="10" key="1">
    <citation type="journal article" date="2011" name="Stand. Genomic Sci.">
        <title>Non-contiguous finished genome sequence of the opportunistic oral pathogen Prevotella multisaccharivorax type strain (PPPA20).</title>
        <authorList>
            <person name="Pati A."/>
            <person name="Gronow S."/>
            <person name="Lu M."/>
            <person name="Lapidus A."/>
            <person name="Nolan M."/>
            <person name="Lucas S."/>
            <person name="Hammon N."/>
            <person name="Deshpande S."/>
            <person name="Cheng J.F."/>
            <person name="Tapia R."/>
            <person name="Han C."/>
            <person name="Goodwin L."/>
            <person name="Pitluck S."/>
            <person name="Liolios K."/>
            <person name="Pagani I."/>
            <person name="Mavromatis K."/>
            <person name="Mikhailova N."/>
            <person name="Huntemann M."/>
            <person name="Chen A."/>
            <person name="Palaniappan K."/>
            <person name="Land M."/>
            <person name="Hauser L."/>
            <person name="Detter J.C."/>
            <person name="Brambilla E.M."/>
            <person name="Rohde M."/>
            <person name="Goker M."/>
            <person name="Woyke T."/>
            <person name="Bristow J."/>
            <person name="Eisen J.A."/>
            <person name="Markowitz V."/>
            <person name="Hugenholtz P."/>
            <person name="Kyrpides N.C."/>
            <person name="Klenk H.P."/>
            <person name="Ivanova N."/>
        </authorList>
    </citation>
    <scope>NUCLEOTIDE SEQUENCE [LARGE SCALE GENOMIC DNA]</scope>
    <source>
        <strain evidence="10">DSM 17128</strain>
    </source>
</reference>
<dbReference type="Proteomes" id="UP000002772">
    <property type="component" value="Unassembled WGS sequence"/>
</dbReference>
<dbReference type="InterPro" id="IPR037914">
    <property type="entry name" value="SpoVT-AbrB_sf"/>
</dbReference>
<dbReference type="GO" id="GO:0005737">
    <property type="term" value="C:cytoplasm"/>
    <property type="evidence" value="ECO:0007669"/>
    <property type="project" value="UniProtKB-UniRule"/>
</dbReference>
<keyword evidence="6 7" id="KW-0804">Transcription</keyword>
<comment type="subunit">
    <text evidence="7">Forms oligomers.</text>
</comment>
<feature type="domain" description="SpoVT-AbrB" evidence="8">
    <location>
        <begin position="6"/>
        <end position="53"/>
    </location>
</feature>
<keyword evidence="5 7" id="KW-0238">DNA-binding</keyword>
<gene>
    <name evidence="7" type="primary">mraZ</name>
    <name evidence="9" type="ORF">Premu_0425</name>
</gene>
<dbReference type="AlphaFoldDB" id="F8NB89"/>
<evidence type="ECO:0000256" key="2">
    <source>
        <dbReference type="ARBA" id="ARBA00022490"/>
    </source>
</evidence>
<dbReference type="OrthoDB" id="9807753at2"/>
<dbReference type="CDD" id="cd16321">
    <property type="entry name" value="MraZ_C"/>
    <property type="match status" value="1"/>
</dbReference>
<dbReference type="InterPro" id="IPR038619">
    <property type="entry name" value="MraZ_sf"/>
</dbReference>
<dbReference type="InterPro" id="IPR035644">
    <property type="entry name" value="MraZ_C"/>
</dbReference>
<evidence type="ECO:0000313" key="10">
    <source>
        <dbReference type="Proteomes" id="UP000002772"/>
    </source>
</evidence>
<dbReference type="STRING" id="688246.Premu_0425"/>
<organism evidence="9 10">
    <name type="scientific">Hallella multisaccharivorax DSM 17128</name>
    <dbReference type="NCBI Taxonomy" id="688246"/>
    <lineage>
        <taxon>Bacteria</taxon>
        <taxon>Pseudomonadati</taxon>
        <taxon>Bacteroidota</taxon>
        <taxon>Bacteroidia</taxon>
        <taxon>Bacteroidales</taxon>
        <taxon>Prevotellaceae</taxon>
        <taxon>Hallella</taxon>
    </lineage>
</organism>
<sequence length="154" mass="17758">MRFLGNIEAKTDAKGRAFLPAQFRKVLAASGEGSLVLRQDVFEDLLVLYPISVWNHLMDEMRQKLSRWDRKQQMAYRTFVSSVVELTIDASGRILIPRYILDTAGIRQAIRFVGMGDTIEIWPADNMKIMDRDDFSNVIEDTMKKTIKEEVDND</sequence>
<evidence type="ECO:0000256" key="5">
    <source>
        <dbReference type="ARBA" id="ARBA00023125"/>
    </source>
</evidence>
<proteinExistence type="inferred from homology"/>
<dbReference type="PROSITE" id="PS51740">
    <property type="entry name" value="SPOVT_ABRB"/>
    <property type="match status" value="2"/>
</dbReference>
<protein>
    <recommendedName>
        <fullName evidence="1 7">Transcriptional regulator MraZ</fullName>
    </recommendedName>
</protein>
<dbReference type="InterPro" id="IPR003444">
    <property type="entry name" value="MraZ"/>
</dbReference>
<dbReference type="Gene3D" id="3.40.1550.20">
    <property type="entry name" value="Transcriptional regulator MraZ domain"/>
    <property type="match status" value="1"/>
</dbReference>
<keyword evidence="4 7" id="KW-0805">Transcription regulation</keyword>
<dbReference type="PANTHER" id="PTHR34701">
    <property type="entry name" value="TRANSCRIPTIONAL REGULATOR MRAZ"/>
    <property type="match status" value="1"/>
</dbReference>
<comment type="subcellular location">
    <subcellularLocation>
        <location evidence="7">Cytoplasm</location>
        <location evidence="7">Nucleoid</location>
    </subcellularLocation>
</comment>
<dbReference type="GO" id="GO:0003700">
    <property type="term" value="F:DNA-binding transcription factor activity"/>
    <property type="evidence" value="ECO:0007669"/>
    <property type="project" value="UniProtKB-UniRule"/>
</dbReference>
<dbReference type="HOGENOM" id="CLU_107907_0_1_10"/>
<comment type="similarity">
    <text evidence="7">Belongs to the MraZ family.</text>
</comment>
<keyword evidence="3" id="KW-0677">Repeat</keyword>
<dbReference type="GO" id="GO:0000976">
    <property type="term" value="F:transcription cis-regulatory region binding"/>
    <property type="evidence" value="ECO:0007669"/>
    <property type="project" value="TreeGrafter"/>
</dbReference>
<dbReference type="InterPro" id="IPR020603">
    <property type="entry name" value="MraZ_dom"/>
</dbReference>
<dbReference type="InterPro" id="IPR035642">
    <property type="entry name" value="MraZ_N"/>
</dbReference>
<dbReference type="HAMAP" id="MF_01008">
    <property type="entry name" value="MraZ"/>
    <property type="match status" value="1"/>
</dbReference>
<dbReference type="SUPFAM" id="SSF89447">
    <property type="entry name" value="AbrB/MazE/MraZ-like"/>
    <property type="match status" value="1"/>
</dbReference>
<evidence type="ECO:0000256" key="4">
    <source>
        <dbReference type="ARBA" id="ARBA00023015"/>
    </source>
</evidence>
<dbReference type="GO" id="GO:2000143">
    <property type="term" value="P:negative regulation of DNA-templated transcription initiation"/>
    <property type="evidence" value="ECO:0007669"/>
    <property type="project" value="TreeGrafter"/>
</dbReference>
<dbReference type="InterPro" id="IPR007159">
    <property type="entry name" value="SpoVT-AbrB_dom"/>
</dbReference>